<dbReference type="GO" id="GO:0050380">
    <property type="term" value="F:undecaprenyl-diphosphatase activity"/>
    <property type="evidence" value="ECO:0007669"/>
    <property type="project" value="UniProtKB-UniRule"/>
</dbReference>
<comment type="subcellular location">
    <subcellularLocation>
        <location evidence="1 12">Cell membrane</location>
        <topology evidence="1 12">Multi-pass membrane protein</topology>
    </subcellularLocation>
</comment>
<evidence type="ECO:0000256" key="2">
    <source>
        <dbReference type="ARBA" id="ARBA00010621"/>
    </source>
</evidence>
<feature type="transmembrane region" description="Helical" evidence="12">
    <location>
        <begin position="219"/>
        <end position="239"/>
    </location>
</feature>
<keyword evidence="8 12" id="KW-1133">Transmembrane helix</keyword>
<sequence>MDWSIVVALVVGTLQGIFEWLPISSEGNLAIALSALGRSPDDAVAFALFLHLGTALSATVYYRHELRDVLELVPAWRPGRAFEGEQALVTFLAAGTLVSGVVGLAAYATLDAVVSSVTGGTLVVLVGVLLVATGLFQLLSGSVEGEVRAKPRGPDAVLVGALQGLAILPGVSRSGVTAGALLLRGYDGPTSFRLSFLLSIPAAVGGGLLAFADTGLGEVTLLAAAVALGAAATVGYATIDALMRLVERVSFWGVCLALGSLAIVGGILVDPDGFLSAVESVVGLFVSPEY</sequence>
<dbReference type="GO" id="GO:0005886">
    <property type="term" value="C:plasma membrane"/>
    <property type="evidence" value="ECO:0007669"/>
    <property type="project" value="UniProtKB-SubCell"/>
</dbReference>
<evidence type="ECO:0000256" key="7">
    <source>
        <dbReference type="ARBA" id="ARBA00022801"/>
    </source>
</evidence>
<protein>
    <recommendedName>
        <fullName evidence="4 12">Undecaprenyl-diphosphatase</fullName>
        <ecNumber evidence="3 12">3.6.1.27</ecNumber>
    </recommendedName>
    <alternativeName>
        <fullName evidence="10 12">Undecaprenyl pyrophosphate phosphatase</fullName>
    </alternativeName>
</protein>
<dbReference type="RefSeq" id="WP_229114768.1">
    <property type="nucleotide sequence ID" value="NZ_CP064787.1"/>
</dbReference>
<evidence type="ECO:0000256" key="4">
    <source>
        <dbReference type="ARBA" id="ARBA00021581"/>
    </source>
</evidence>
<dbReference type="AlphaFoldDB" id="A0A897MYQ2"/>
<keyword evidence="7 12" id="KW-0378">Hydrolase</keyword>
<comment type="similarity">
    <text evidence="2 12">Belongs to the UppP family.</text>
</comment>
<feature type="transmembrane region" description="Helical" evidence="12">
    <location>
        <begin position="5"/>
        <end position="23"/>
    </location>
</feature>
<name>A0A897MYQ2_9EURY</name>
<evidence type="ECO:0000256" key="10">
    <source>
        <dbReference type="ARBA" id="ARBA00032707"/>
    </source>
</evidence>
<dbReference type="EC" id="3.6.1.27" evidence="3 12"/>
<comment type="function">
    <text evidence="12">Catalyzes the dephosphorylation of undecaprenyl diphosphate (UPP).</text>
</comment>
<evidence type="ECO:0000256" key="6">
    <source>
        <dbReference type="ARBA" id="ARBA00022692"/>
    </source>
</evidence>
<evidence type="ECO:0000313" key="13">
    <source>
        <dbReference type="EMBL" id="QSG05108.1"/>
    </source>
</evidence>
<keyword evidence="9 12" id="KW-0472">Membrane</keyword>
<reference evidence="13" key="1">
    <citation type="submission" date="2020-11" db="EMBL/GenBank/DDBJ databases">
        <title>Carbohydrate-dependent, anaerobic sulfur respiration: A novel catabolism in halophilic archaea.</title>
        <authorList>
            <person name="Sorokin D.Y."/>
            <person name="Messina E."/>
            <person name="Smedile F."/>
            <person name="La Cono V."/>
            <person name="Hallsworth J.E."/>
            <person name="Yakimov M.M."/>
        </authorList>
    </citation>
    <scope>NUCLEOTIDE SEQUENCE</scope>
    <source>
        <strain evidence="13">HSR12-1</strain>
    </source>
</reference>
<proteinExistence type="inferred from homology"/>
<evidence type="ECO:0000256" key="8">
    <source>
        <dbReference type="ARBA" id="ARBA00022989"/>
    </source>
</evidence>
<dbReference type="EMBL" id="CP064787">
    <property type="protein sequence ID" value="QSG05108.1"/>
    <property type="molecule type" value="Genomic_DNA"/>
</dbReference>
<dbReference type="GeneID" id="68854392"/>
<feature type="transmembrane region" description="Helical" evidence="12">
    <location>
        <begin position="87"/>
        <end position="110"/>
    </location>
</feature>
<evidence type="ECO:0000256" key="3">
    <source>
        <dbReference type="ARBA" id="ARBA00012374"/>
    </source>
</evidence>
<evidence type="ECO:0000256" key="1">
    <source>
        <dbReference type="ARBA" id="ARBA00004651"/>
    </source>
</evidence>
<evidence type="ECO:0000256" key="12">
    <source>
        <dbReference type="HAMAP-Rule" id="MF_01006"/>
    </source>
</evidence>
<evidence type="ECO:0000256" key="5">
    <source>
        <dbReference type="ARBA" id="ARBA00022475"/>
    </source>
</evidence>
<dbReference type="HAMAP" id="MF_01006">
    <property type="entry name" value="Undec_diphosphatase"/>
    <property type="match status" value="1"/>
</dbReference>
<accession>A0A897MYQ2</accession>
<dbReference type="Pfam" id="PF02673">
    <property type="entry name" value="BacA"/>
    <property type="match status" value="1"/>
</dbReference>
<feature type="transmembrane region" description="Helical" evidence="12">
    <location>
        <begin position="251"/>
        <end position="269"/>
    </location>
</feature>
<dbReference type="PANTHER" id="PTHR30622:SF2">
    <property type="entry name" value="UNDECAPRENYL-DIPHOSPHATASE"/>
    <property type="match status" value="1"/>
</dbReference>
<evidence type="ECO:0000256" key="9">
    <source>
        <dbReference type="ARBA" id="ARBA00023136"/>
    </source>
</evidence>
<dbReference type="Proteomes" id="UP000663525">
    <property type="component" value="Chromosome"/>
</dbReference>
<evidence type="ECO:0000313" key="14">
    <source>
        <dbReference type="Proteomes" id="UP000663525"/>
    </source>
</evidence>
<organism evidence="13 14">
    <name type="scientific">Halapricum desulfuricans</name>
    <dbReference type="NCBI Taxonomy" id="2841257"/>
    <lineage>
        <taxon>Archaea</taxon>
        <taxon>Methanobacteriati</taxon>
        <taxon>Methanobacteriota</taxon>
        <taxon>Stenosarchaea group</taxon>
        <taxon>Halobacteria</taxon>
        <taxon>Halobacteriales</taxon>
        <taxon>Haloarculaceae</taxon>
        <taxon>Halapricum</taxon>
    </lineage>
</organism>
<dbReference type="PANTHER" id="PTHR30622">
    <property type="entry name" value="UNDECAPRENYL-DIPHOSPHATASE"/>
    <property type="match status" value="1"/>
</dbReference>
<feature type="transmembrane region" description="Helical" evidence="12">
    <location>
        <begin position="122"/>
        <end position="143"/>
    </location>
</feature>
<comment type="catalytic activity">
    <reaction evidence="11 12">
        <text>di-trans,octa-cis-undecaprenyl diphosphate + H2O = di-trans,octa-cis-undecaprenyl phosphate + phosphate + H(+)</text>
        <dbReference type="Rhea" id="RHEA:28094"/>
        <dbReference type="ChEBI" id="CHEBI:15377"/>
        <dbReference type="ChEBI" id="CHEBI:15378"/>
        <dbReference type="ChEBI" id="CHEBI:43474"/>
        <dbReference type="ChEBI" id="CHEBI:58405"/>
        <dbReference type="ChEBI" id="CHEBI:60392"/>
        <dbReference type="EC" id="3.6.1.27"/>
    </reaction>
</comment>
<feature type="transmembrane region" description="Helical" evidence="12">
    <location>
        <begin position="43"/>
        <end position="62"/>
    </location>
</feature>
<keyword evidence="6 12" id="KW-0812">Transmembrane</keyword>
<gene>
    <name evidence="12 13" type="primary">uppP</name>
    <name evidence="13" type="ORF">HSR121_0754</name>
</gene>
<evidence type="ECO:0000256" key="11">
    <source>
        <dbReference type="ARBA" id="ARBA00047594"/>
    </source>
</evidence>
<dbReference type="InterPro" id="IPR003824">
    <property type="entry name" value="UppP"/>
</dbReference>
<keyword evidence="5 12" id="KW-1003">Cell membrane</keyword>
<feature type="transmembrane region" description="Helical" evidence="12">
    <location>
        <begin position="192"/>
        <end position="212"/>
    </location>
</feature>